<evidence type="ECO:0000313" key="7">
    <source>
        <dbReference type="EMBL" id="TNY19553.1"/>
    </source>
</evidence>
<organism evidence="7 8">
    <name type="scientific">Rhodotorula diobovata</name>
    <dbReference type="NCBI Taxonomy" id="5288"/>
    <lineage>
        <taxon>Eukaryota</taxon>
        <taxon>Fungi</taxon>
        <taxon>Dikarya</taxon>
        <taxon>Basidiomycota</taxon>
        <taxon>Pucciniomycotina</taxon>
        <taxon>Microbotryomycetes</taxon>
        <taxon>Sporidiobolales</taxon>
        <taxon>Sporidiobolaceae</taxon>
        <taxon>Rhodotorula</taxon>
    </lineage>
</organism>
<dbReference type="Pfam" id="PF01753">
    <property type="entry name" value="zf-MYND"/>
    <property type="match status" value="1"/>
</dbReference>
<name>A0A5C5FRU7_9BASI</name>
<keyword evidence="2 4" id="KW-0863">Zinc-finger</keyword>
<keyword evidence="1" id="KW-0479">Metal-binding</keyword>
<comment type="caution">
    <text evidence="7">The sequence shown here is derived from an EMBL/GenBank/DDBJ whole genome shotgun (WGS) entry which is preliminary data.</text>
</comment>
<dbReference type="Gene3D" id="6.10.140.2220">
    <property type="match status" value="1"/>
</dbReference>
<dbReference type="STRING" id="5288.A0A5C5FRU7"/>
<proteinExistence type="predicted"/>
<evidence type="ECO:0000256" key="1">
    <source>
        <dbReference type="ARBA" id="ARBA00022723"/>
    </source>
</evidence>
<dbReference type="Proteomes" id="UP000311382">
    <property type="component" value="Unassembled WGS sequence"/>
</dbReference>
<dbReference type="SUPFAM" id="SSF144232">
    <property type="entry name" value="HIT/MYND zinc finger-like"/>
    <property type="match status" value="1"/>
</dbReference>
<protein>
    <recommendedName>
        <fullName evidence="6">MYND-type domain-containing protein</fullName>
    </recommendedName>
</protein>
<dbReference type="PROSITE" id="PS50865">
    <property type="entry name" value="ZF_MYND_2"/>
    <property type="match status" value="1"/>
</dbReference>
<feature type="region of interest" description="Disordered" evidence="5">
    <location>
        <begin position="1"/>
        <end position="26"/>
    </location>
</feature>
<evidence type="ECO:0000313" key="8">
    <source>
        <dbReference type="Proteomes" id="UP000311382"/>
    </source>
</evidence>
<reference evidence="7 8" key="1">
    <citation type="submission" date="2019-03" db="EMBL/GenBank/DDBJ databases">
        <title>Rhodosporidium diobovatum UCD-FST 08-225 genome sequencing, assembly, and annotation.</title>
        <authorList>
            <person name="Fakankun I.U."/>
            <person name="Fristensky B."/>
            <person name="Levin D.B."/>
        </authorList>
    </citation>
    <scope>NUCLEOTIDE SEQUENCE [LARGE SCALE GENOMIC DNA]</scope>
    <source>
        <strain evidence="7 8">UCD-FST 08-225</strain>
    </source>
</reference>
<feature type="domain" description="MYND-type" evidence="6">
    <location>
        <begin position="37"/>
        <end position="73"/>
    </location>
</feature>
<dbReference type="PROSITE" id="PS01360">
    <property type="entry name" value="ZF_MYND_1"/>
    <property type="match status" value="1"/>
</dbReference>
<sequence length="280" mass="31886">MSRTNLRRHEPLSGSSVRTRHRGLERSRHLAPSIRLCTVCDKPGDQQCSACRAIFFCSTRCQKLLGPTHKALCGRDSEAFFFPPLSPADVEALERIKDKPFGAHDPPVTFAQYLMRIAPVCFGRWEIFIPIVTAANSGSSDASRNELRLYAYNHLHVAADQGWTVKQELPWHRFGTVALPTYRACVPEYQGRPHELWRHLSYVLRQELVYATLRCAELGGNATFSKPECVAQQALARRRVEEQVEKAELPRATKTALVCLSRRRSERNDALRRQAESFLR</sequence>
<evidence type="ECO:0000256" key="3">
    <source>
        <dbReference type="ARBA" id="ARBA00022833"/>
    </source>
</evidence>
<dbReference type="GO" id="GO:0008270">
    <property type="term" value="F:zinc ion binding"/>
    <property type="evidence" value="ECO:0007669"/>
    <property type="project" value="UniProtKB-KW"/>
</dbReference>
<evidence type="ECO:0000256" key="5">
    <source>
        <dbReference type="SAM" id="MobiDB-lite"/>
    </source>
</evidence>
<evidence type="ECO:0000256" key="4">
    <source>
        <dbReference type="PROSITE-ProRule" id="PRU00134"/>
    </source>
</evidence>
<dbReference type="AlphaFoldDB" id="A0A5C5FRU7"/>
<dbReference type="OrthoDB" id="432970at2759"/>
<evidence type="ECO:0000256" key="2">
    <source>
        <dbReference type="ARBA" id="ARBA00022771"/>
    </source>
</evidence>
<dbReference type="EMBL" id="SOZI01000092">
    <property type="protein sequence ID" value="TNY19553.1"/>
    <property type="molecule type" value="Genomic_DNA"/>
</dbReference>
<keyword evidence="3" id="KW-0862">Zinc</keyword>
<evidence type="ECO:0000259" key="6">
    <source>
        <dbReference type="PROSITE" id="PS50865"/>
    </source>
</evidence>
<keyword evidence="8" id="KW-1185">Reference proteome</keyword>
<gene>
    <name evidence="7" type="ORF">DMC30DRAFT_301085</name>
</gene>
<accession>A0A5C5FRU7</accession>
<dbReference type="InterPro" id="IPR002893">
    <property type="entry name" value="Znf_MYND"/>
</dbReference>